<dbReference type="EMBL" id="JH818362">
    <property type="protein sequence ID" value="EKC26218.1"/>
    <property type="molecule type" value="Genomic_DNA"/>
</dbReference>
<organism evidence="1">
    <name type="scientific">Magallana gigas</name>
    <name type="common">Pacific oyster</name>
    <name type="synonym">Crassostrea gigas</name>
    <dbReference type="NCBI Taxonomy" id="29159"/>
    <lineage>
        <taxon>Eukaryota</taxon>
        <taxon>Metazoa</taxon>
        <taxon>Spiralia</taxon>
        <taxon>Lophotrochozoa</taxon>
        <taxon>Mollusca</taxon>
        <taxon>Bivalvia</taxon>
        <taxon>Autobranchia</taxon>
        <taxon>Pteriomorphia</taxon>
        <taxon>Ostreida</taxon>
        <taxon>Ostreoidea</taxon>
        <taxon>Ostreidae</taxon>
        <taxon>Magallana</taxon>
    </lineage>
</organism>
<gene>
    <name evidence="1" type="ORF">CGI_10011774</name>
</gene>
<evidence type="ECO:0000313" key="1">
    <source>
        <dbReference type="EMBL" id="EKC26218.1"/>
    </source>
</evidence>
<dbReference type="AlphaFoldDB" id="K1PWX3"/>
<protein>
    <submittedName>
        <fullName evidence="1">Uncharacterized protein</fullName>
    </submittedName>
</protein>
<proteinExistence type="predicted"/>
<reference evidence="1" key="1">
    <citation type="journal article" date="2012" name="Nature">
        <title>The oyster genome reveals stress adaptation and complexity of shell formation.</title>
        <authorList>
            <person name="Zhang G."/>
            <person name="Fang X."/>
            <person name="Guo X."/>
            <person name="Li L."/>
            <person name="Luo R."/>
            <person name="Xu F."/>
            <person name="Yang P."/>
            <person name="Zhang L."/>
            <person name="Wang X."/>
            <person name="Qi H."/>
            <person name="Xiong Z."/>
            <person name="Que H."/>
            <person name="Xie Y."/>
            <person name="Holland P.W."/>
            <person name="Paps J."/>
            <person name="Zhu Y."/>
            <person name="Wu F."/>
            <person name="Chen Y."/>
            <person name="Wang J."/>
            <person name="Peng C."/>
            <person name="Meng J."/>
            <person name="Yang L."/>
            <person name="Liu J."/>
            <person name="Wen B."/>
            <person name="Zhang N."/>
            <person name="Huang Z."/>
            <person name="Zhu Q."/>
            <person name="Feng Y."/>
            <person name="Mount A."/>
            <person name="Hedgecock D."/>
            <person name="Xu Z."/>
            <person name="Liu Y."/>
            <person name="Domazet-Loso T."/>
            <person name="Du Y."/>
            <person name="Sun X."/>
            <person name="Zhang S."/>
            <person name="Liu B."/>
            <person name="Cheng P."/>
            <person name="Jiang X."/>
            <person name="Li J."/>
            <person name="Fan D."/>
            <person name="Wang W."/>
            <person name="Fu W."/>
            <person name="Wang T."/>
            <person name="Wang B."/>
            <person name="Zhang J."/>
            <person name="Peng Z."/>
            <person name="Li Y."/>
            <person name="Li N."/>
            <person name="Wang J."/>
            <person name="Chen M."/>
            <person name="He Y."/>
            <person name="Tan F."/>
            <person name="Song X."/>
            <person name="Zheng Q."/>
            <person name="Huang R."/>
            <person name="Yang H."/>
            <person name="Du X."/>
            <person name="Chen L."/>
            <person name="Yang M."/>
            <person name="Gaffney P.M."/>
            <person name="Wang S."/>
            <person name="Luo L."/>
            <person name="She Z."/>
            <person name="Ming Y."/>
            <person name="Huang W."/>
            <person name="Zhang S."/>
            <person name="Huang B."/>
            <person name="Zhang Y."/>
            <person name="Qu T."/>
            <person name="Ni P."/>
            <person name="Miao G."/>
            <person name="Wang J."/>
            <person name="Wang Q."/>
            <person name="Steinberg C.E."/>
            <person name="Wang H."/>
            <person name="Li N."/>
            <person name="Qian L."/>
            <person name="Zhang G."/>
            <person name="Li Y."/>
            <person name="Yang H."/>
            <person name="Liu X."/>
            <person name="Wang J."/>
            <person name="Yin Y."/>
            <person name="Wang J."/>
        </authorList>
    </citation>
    <scope>NUCLEOTIDE SEQUENCE [LARGE SCALE GENOMIC DNA]</scope>
    <source>
        <strain evidence="1">05x7-T-G4-1.051#20</strain>
    </source>
</reference>
<accession>K1PWX3</accession>
<dbReference type="HOGENOM" id="CLU_2099206_0_0_1"/>
<sequence length="116" mass="12533">MTTGEKNGVKGYADAIVQAACAAVSSDGFISAIRRTCSNDSPSCDQVCMDATSQMKSKVSNQGGKQARCFQAFHFYGTGQEPRPSVVGQVNKIMYRYKQNACSMQFCGPNFCCCKV</sequence>
<dbReference type="InParanoid" id="K1PWX3"/>
<name>K1PWX3_MAGGI</name>